<dbReference type="Proteomes" id="UP000034616">
    <property type="component" value="Unassembled WGS sequence"/>
</dbReference>
<dbReference type="AlphaFoldDB" id="A0A0G0WR27"/>
<protein>
    <submittedName>
        <fullName evidence="1">Uncharacterized protein</fullName>
    </submittedName>
</protein>
<organism evidence="1 2">
    <name type="scientific">Candidatus Uhrbacteria bacterium GW2011_GWC2_41_11</name>
    <dbReference type="NCBI Taxonomy" id="1618985"/>
    <lineage>
        <taxon>Bacteria</taxon>
        <taxon>Candidatus Uhriibacteriota</taxon>
    </lineage>
</organism>
<dbReference type="EMBL" id="LCAH01000007">
    <property type="protein sequence ID" value="KKR86935.1"/>
    <property type="molecule type" value="Genomic_DNA"/>
</dbReference>
<accession>A0A0G0WR27</accession>
<evidence type="ECO:0000313" key="2">
    <source>
        <dbReference type="Proteomes" id="UP000034616"/>
    </source>
</evidence>
<proteinExistence type="predicted"/>
<name>A0A0G0WR27_9BACT</name>
<sequence length="78" mass="9316">MSEKEKWDPKARWMLIYAKDLKIPTGTDPKNVEMKNSRSYFEMMWFVAWNKTAREAVLAGRARIFEITDDKQHQHQKG</sequence>
<comment type="caution">
    <text evidence="1">The sequence shown here is derived from an EMBL/GenBank/DDBJ whole genome shotgun (WGS) entry which is preliminary data.</text>
</comment>
<evidence type="ECO:0000313" key="1">
    <source>
        <dbReference type="EMBL" id="KKR86935.1"/>
    </source>
</evidence>
<reference evidence="1 2" key="1">
    <citation type="journal article" date="2015" name="Nature">
        <title>rRNA introns, odd ribosomes, and small enigmatic genomes across a large radiation of phyla.</title>
        <authorList>
            <person name="Brown C.T."/>
            <person name="Hug L.A."/>
            <person name="Thomas B.C."/>
            <person name="Sharon I."/>
            <person name="Castelle C.J."/>
            <person name="Singh A."/>
            <person name="Wilkins M.J."/>
            <person name="Williams K.H."/>
            <person name="Banfield J.F."/>
        </authorList>
    </citation>
    <scope>NUCLEOTIDE SEQUENCE [LARGE SCALE GENOMIC DNA]</scope>
</reference>
<gene>
    <name evidence="1" type="ORF">UU35_C0007G0081</name>
</gene>